<evidence type="ECO:0000313" key="2">
    <source>
        <dbReference type="EMBL" id="CAG9092037.1"/>
    </source>
</evidence>
<accession>A0A8S4D9U9</accession>
<evidence type="ECO:0000313" key="3">
    <source>
        <dbReference type="Proteomes" id="UP000653454"/>
    </source>
</evidence>
<keyword evidence="3" id="KW-1185">Reference proteome</keyword>
<sequence>MRPHPEIRVHDCLNVRGQQNASRGGYVCVPGDPRPGDKGGGGGGGGGGDPGARQGVFWIVTPDGRGRPGPGLWFLAGILAGFAFSTVMCKLNCDWARLGQNLRDSLGYLGRCVCPKKPEPS</sequence>
<gene>
    <name evidence="2" type="ORF">PLXY2_LOCUS1026</name>
</gene>
<organism evidence="2 3">
    <name type="scientific">Plutella xylostella</name>
    <name type="common">Diamondback moth</name>
    <name type="synonym">Plutella maculipennis</name>
    <dbReference type="NCBI Taxonomy" id="51655"/>
    <lineage>
        <taxon>Eukaryota</taxon>
        <taxon>Metazoa</taxon>
        <taxon>Ecdysozoa</taxon>
        <taxon>Arthropoda</taxon>
        <taxon>Hexapoda</taxon>
        <taxon>Insecta</taxon>
        <taxon>Pterygota</taxon>
        <taxon>Neoptera</taxon>
        <taxon>Endopterygota</taxon>
        <taxon>Lepidoptera</taxon>
        <taxon>Glossata</taxon>
        <taxon>Ditrysia</taxon>
        <taxon>Yponomeutoidea</taxon>
        <taxon>Plutellidae</taxon>
        <taxon>Plutella</taxon>
    </lineage>
</organism>
<dbReference type="Proteomes" id="UP000653454">
    <property type="component" value="Unassembled WGS sequence"/>
</dbReference>
<name>A0A8S4D9U9_PLUXY</name>
<dbReference type="EMBL" id="CAJHNJ030000002">
    <property type="protein sequence ID" value="CAG9092037.1"/>
    <property type="molecule type" value="Genomic_DNA"/>
</dbReference>
<comment type="caution">
    <text evidence="2">The sequence shown here is derived from an EMBL/GenBank/DDBJ whole genome shotgun (WGS) entry which is preliminary data.</text>
</comment>
<protein>
    <submittedName>
        <fullName evidence="2">(diamondback moth) hypothetical protein</fullName>
    </submittedName>
</protein>
<feature type="region of interest" description="Disordered" evidence="1">
    <location>
        <begin position="20"/>
        <end position="54"/>
    </location>
</feature>
<reference evidence="2" key="1">
    <citation type="submission" date="2020-11" db="EMBL/GenBank/DDBJ databases">
        <authorList>
            <person name="Whiteford S."/>
        </authorList>
    </citation>
    <scope>NUCLEOTIDE SEQUENCE</scope>
</reference>
<proteinExistence type="predicted"/>
<feature type="compositionally biased region" description="Gly residues" evidence="1">
    <location>
        <begin position="38"/>
        <end position="50"/>
    </location>
</feature>
<evidence type="ECO:0000256" key="1">
    <source>
        <dbReference type="SAM" id="MobiDB-lite"/>
    </source>
</evidence>
<dbReference type="AlphaFoldDB" id="A0A8S4D9U9"/>